<dbReference type="InterPro" id="IPR043721">
    <property type="entry name" value="DUF5662"/>
</dbReference>
<evidence type="ECO:0000313" key="1">
    <source>
        <dbReference type="EMBL" id="HIU65299.1"/>
    </source>
</evidence>
<dbReference type="Pfam" id="PF18907">
    <property type="entry name" value="DUF5662"/>
    <property type="match status" value="1"/>
</dbReference>
<dbReference type="Proteomes" id="UP000824142">
    <property type="component" value="Unassembled WGS sequence"/>
</dbReference>
<gene>
    <name evidence="1" type="ORF">IAC63_01510</name>
</gene>
<dbReference type="EMBL" id="DVNO01000011">
    <property type="protein sequence ID" value="HIU65299.1"/>
    <property type="molecule type" value="Genomic_DNA"/>
</dbReference>
<protein>
    <submittedName>
        <fullName evidence="1">Uncharacterized protein</fullName>
    </submittedName>
</protein>
<reference evidence="1" key="2">
    <citation type="journal article" date="2021" name="PeerJ">
        <title>Extensive microbial diversity within the chicken gut microbiome revealed by metagenomics and culture.</title>
        <authorList>
            <person name="Gilroy R."/>
            <person name="Ravi A."/>
            <person name="Getino M."/>
            <person name="Pursley I."/>
            <person name="Horton D.L."/>
            <person name="Alikhan N.F."/>
            <person name="Baker D."/>
            <person name="Gharbi K."/>
            <person name="Hall N."/>
            <person name="Watson M."/>
            <person name="Adriaenssens E.M."/>
            <person name="Foster-Nyarko E."/>
            <person name="Jarju S."/>
            <person name="Secka A."/>
            <person name="Antonio M."/>
            <person name="Oren A."/>
            <person name="Chaudhuri R.R."/>
            <person name="La Ragione R."/>
            <person name="Hildebrand F."/>
            <person name="Pallen M.J."/>
        </authorList>
    </citation>
    <scope>NUCLEOTIDE SEQUENCE</scope>
    <source>
        <strain evidence="1">CHK136-897</strain>
    </source>
</reference>
<name>A0A9D1SLX5_9PROT</name>
<dbReference type="AlphaFoldDB" id="A0A9D1SLX5"/>
<organism evidence="1 2">
    <name type="scientific">Candidatus Enterousia avicola</name>
    <dbReference type="NCBI Taxonomy" id="2840787"/>
    <lineage>
        <taxon>Bacteria</taxon>
        <taxon>Pseudomonadati</taxon>
        <taxon>Pseudomonadota</taxon>
        <taxon>Alphaproteobacteria</taxon>
        <taxon>Candidatus Enterousia</taxon>
    </lineage>
</organism>
<proteinExistence type="predicted"/>
<sequence length="172" mass="20739">MNIPIEEIINFHIKRTNCHVQTLNYFAQILGYHFPEHDSDKYKEPYIFGYAYCNYAKHHKNCVMLPQQKEIFAKVHEEHHKMQPHHIEHYTSMQDISNIALTEMLCDWHSANFEQNFITNENEFSSISDFFQKEMSKLDWSKKQLEYINMVIEKISTTSNYEEIKQIWEALN</sequence>
<comment type="caution">
    <text evidence="1">The sequence shown here is derived from an EMBL/GenBank/DDBJ whole genome shotgun (WGS) entry which is preliminary data.</text>
</comment>
<evidence type="ECO:0000313" key="2">
    <source>
        <dbReference type="Proteomes" id="UP000824142"/>
    </source>
</evidence>
<accession>A0A9D1SLX5</accession>
<reference evidence="1" key="1">
    <citation type="submission" date="2020-10" db="EMBL/GenBank/DDBJ databases">
        <authorList>
            <person name="Gilroy R."/>
        </authorList>
    </citation>
    <scope>NUCLEOTIDE SEQUENCE</scope>
    <source>
        <strain evidence="1">CHK136-897</strain>
    </source>
</reference>